<dbReference type="InterPro" id="IPR011330">
    <property type="entry name" value="Glyco_hydro/deAcase_b/a-brl"/>
</dbReference>
<proteinExistence type="predicted"/>
<dbReference type="AlphaFoldDB" id="A0A2W7IWA0"/>
<dbReference type="RefSeq" id="WP_211307628.1">
    <property type="nucleotide sequence ID" value="NZ_QKYV01000001.1"/>
</dbReference>
<sequence>MKQIIANYLKNISGWRTHRKLVILSVDDYGNVRLNSKSALGNLESSQLSFSSHFDRLDTLETREDLEALYEVLSSVKDKNGRSAVFTPFALPCNINFEVMEENDYQKYEYEILPETYKKLSAKDPKAYEGTWNLWQEGIEKGLMKPQFHGREHFNLTIFNDLLVKRSDNLIKLLKQNSYVSIPEHKVYRQGWTAAYSFEELGETEDFLSNVEDGLKAFKKVYGYTPSVFTPPAQQFPLHLENELESLGLKYLDRPRSLKRHLGNGEYQIEKHSLGDGDVMTELVRNVVFEPTTSRVSDWVHYSFKQVEAAFHMKKPANISSHRVNFCGHIDENNRKVGLAALKQLLNKIVKRWPEVEFISAEDLGDAIHKTK</sequence>
<evidence type="ECO:0008006" key="3">
    <source>
        <dbReference type="Google" id="ProtNLM"/>
    </source>
</evidence>
<evidence type="ECO:0000313" key="2">
    <source>
        <dbReference type="Proteomes" id="UP000249542"/>
    </source>
</evidence>
<protein>
    <recommendedName>
        <fullName evidence="3">Polysaccharide deacetylase</fullName>
    </recommendedName>
</protein>
<dbReference type="GO" id="GO:0005975">
    <property type="term" value="P:carbohydrate metabolic process"/>
    <property type="evidence" value="ECO:0007669"/>
    <property type="project" value="InterPro"/>
</dbReference>
<organism evidence="1 2">
    <name type="scientific">Mesonia algae</name>
    <dbReference type="NCBI Taxonomy" id="213248"/>
    <lineage>
        <taxon>Bacteria</taxon>
        <taxon>Pseudomonadati</taxon>
        <taxon>Bacteroidota</taxon>
        <taxon>Flavobacteriia</taxon>
        <taxon>Flavobacteriales</taxon>
        <taxon>Flavobacteriaceae</taxon>
        <taxon>Mesonia</taxon>
    </lineage>
</organism>
<gene>
    <name evidence="1" type="ORF">LX95_00091</name>
</gene>
<dbReference type="Gene3D" id="3.20.20.370">
    <property type="entry name" value="Glycoside hydrolase/deacetylase"/>
    <property type="match status" value="1"/>
</dbReference>
<comment type="caution">
    <text evidence="1">The sequence shown here is derived from an EMBL/GenBank/DDBJ whole genome shotgun (WGS) entry which is preliminary data.</text>
</comment>
<dbReference type="Proteomes" id="UP000249542">
    <property type="component" value="Unassembled WGS sequence"/>
</dbReference>
<reference evidence="1 2" key="1">
    <citation type="submission" date="2018-06" db="EMBL/GenBank/DDBJ databases">
        <title>Genomic Encyclopedia of Archaeal and Bacterial Type Strains, Phase II (KMG-II): from individual species to whole genera.</title>
        <authorList>
            <person name="Goeker M."/>
        </authorList>
    </citation>
    <scope>NUCLEOTIDE SEQUENCE [LARGE SCALE GENOMIC DNA]</scope>
    <source>
        <strain evidence="1 2">DSM 15361</strain>
    </source>
</reference>
<name>A0A2W7IWA0_9FLAO</name>
<accession>A0A2W7IWA0</accession>
<dbReference type="EMBL" id="QKYV01000001">
    <property type="protein sequence ID" value="PZW43767.1"/>
    <property type="molecule type" value="Genomic_DNA"/>
</dbReference>
<dbReference type="SUPFAM" id="SSF88713">
    <property type="entry name" value="Glycoside hydrolase/deacetylase"/>
    <property type="match status" value="1"/>
</dbReference>
<evidence type="ECO:0000313" key="1">
    <source>
        <dbReference type="EMBL" id="PZW43767.1"/>
    </source>
</evidence>
<keyword evidence="2" id="KW-1185">Reference proteome</keyword>